<keyword evidence="2" id="KW-0521">NADP</keyword>
<dbReference type="PANTHER" id="PTHR43217">
    <property type="entry name" value="SUCCINATE SEMIALDEHYDE DEHYDROGENASE [NAD(P)+] SAD"/>
    <property type="match status" value="1"/>
</dbReference>
<evidence type="ECO:0000256" key="1">
    <source>
        <dbReference type="ARBA" id="ARBA00009986"/>
    </source>
</evidence>
<dbReference type="SUPFAM" id="SSF53720">
    <property type="entry name" value="ALDH-like"/>
    <property type="match status" value="1"/>
</dbReference>
<dbReference type="FunFam" id="3.40.309.10:FF:000009">
    <property type="entry name" value="Aldehyde dehydrogenase A"/>
    <property type="match status" value="1"/>
</dbReference>
<dbReference type="Gene3D" id="3.40.309.10">
    <property type="entry name" value="Aldehyde Dehydrogenase, Chain A, domain 2"/>
    <property type="match status" value="1"/>
</dbReference>
<gene>
    <name evidence="5" type="ORF">DFO65_101212</name>
</gene>
<feature type="domain" description="Aldehyde dehydrogenase" evidence="4">
    <location>
        <begin position="2"/>
        <end position="450"/>
    </location>
</feature>
<keyword evidence="6" id="KW-1185">Reference proteome</keyword>
<dbReference type="CDD" id="cd07100">
    <property type="entry name" value="ALDH_SSADH1_GabD1"/>
    <property type="match status" value="1"/>
</dbReference>
<dbReference type="GO" id="GO:0004030">
    <property type="term" value="F:aldehyde dehydrogenase [NAD(P)+] activity"/>
    <property type="evidence" value="ECO:0007669"/>
    <property type="project" value="InterPro"/>
</dbReference>
<dbReference type="RefSeq" id="WP_113902555.1">
    <property type="nucleotide sequence ID" value="NZ_QNSB01000001.1"/>
</dbReference>
<name>A0A366IN31_9MICO</name>
<comment type="caution">
    <text evidence="5">The sequence shown here is derived from an EMBL/GenBank/DDBJ whole genome shotgun (WGS) entry which is preliminary data.</text>
</comment>
<comment type="similarity">
    <text evidence="1">Belongs to the aldehyde dehydrogenase family.</text>
</comment>
<dbReference type="InterPro" id="IPR015590">
    <property type="entry name" value="Aldehyde_DH_dom"/>
</dbReference>
<dbReference type="Pfam" id="PF00171">
    <property type="entry name" value="Aldedh"/>
    <property type="match status" value="1"/>
</dbReference>
<dbReference type="GO" id="GO:0004777">
    <property type="term" value="F:succinate-semialdehyde dehydrogenase (NAD+) activity"/>
    <property type="evidence" value="ECO:0007669"/>
    <property type="project" value="TreeGrafter"/>
</dbReference>
<dbReference type="Gene3D" id="3.40.605.10">
    <property type="entry name" value="Aldehyde Dehydrogenase, Chain A, domain 1"/>
    <property type="match status" value="1"/>
</dbReference>
<protein>
    <submittedName>
        <fullName evidence="5">Succinate-semialdehyde dehydrogenase/glutarate-semialdehyde dehydrogenase</fullName>
    </submittedName>
</protein>
<sequence>MYQTINPATDELLDEYPTATDAEVSAAIERSHRAYTHWRRVPLDRRISAIRAVATAIRERTDELALIITQEMGKRIDESRGELQLVAEIFDYYASAAPELLADDTIAIDGATAYVRKEPIGVILGIMPWNFPYYQVARLAAPNLVLGNTILLKHASNCPRAAAAIEEIIVSSGVPSDAFINVYASSSQIPDILADDRVCGVSLTGSEKAGLAVAELAGRNLKKAVLELGGSDPFIVLDTEDIAETAEIAVASRMGNNGQACNAPKRMIVMDEIYDEFVAEFAARLERYGPGDPSDPKTLLPPLSSRAAAEEFVAQVNDAVEKGATLHCGGTQLDGPGAYVSPALLTGVKPGMHAYDDEIFGPAAVVFRVRDEDEAISLANDTKFGLGASVYSVDRKRAERVAEQLEAGMVYINAPGGSRAELPFGGVKRSGIGRELGPLGIEEFMNKKTIMIR</sequence>
<evidence type="ECO:0000313" key="6">
    <source>
        <dbReference type="Proteomes" id="UP000253509"/>
    </source>
</evidence>
<evidence type="ECO:0000256" key="3">
    <source>
        <dbReference type="ARBA" id="ARBA00023002"/>
    </source>
</evidence>
<dbReference type="InterPro" id="IPR016163">
    <property type="entry name" value="Ald_DH_C"/>
</dbReference>
<dbReference type="InterPro" id="IPR047110">
    <property type="entry name" value="GABD/Sad-like"/>
</dbReference>
<evidence type="ECO:0000313" key="5">
    <source>
        <dbReference type="EMBL" id="RBP74493.1"/>
    </source>
</evidence>
<dbReference type="InterPro" id="IPR016162">
    <property type="entry name" value="Ald_DH_N"/>
</dbReference>
<evidence type="ECO:0000259" key="4">
    <source>
        <dbReference type="Pfam" id="PF00171"/>
    </source>
</evidence>
<dbReference type="InterPro" id="IPR044148">
    <property type="entry name" value="ALDH_GabD1-like"/>
</dbReference>
<dbReference type="AlphaFoldDB" id="A0A366IN31"/>
<dbReference type="EMBL" id="QNSB01000001">
    <property type="protein sequence ID" value="RBP74493.1"/>
    <property type="molecule type" value="Genomic_DNA"/>
</dbReference>
<dbReference type="Proteomes" id="UP000253509">
    <property type="component" value="Unassembled WGS sequence"/>
</dbReference>
<dbReference type="FunFam" id="3.40.605.10:FF:000012">
    <property type="entry name" value="NAD-dependent succinate-semialdehyde dehydrogenase"/>
    <property type="match status" value="1"/>
</dbReference>
<dbReference type="PANTHER" id="PTHR43217:SF2">
    <property type="entry name" value="SUCCINATE-SEMIALDEHYDE DEHYDROGENASE [NADP(+)]"/>
    <property type="match status" value="1"/>
</dbReference>
<evidence type="ECO:0000256" key="2">
    <source>
        <dbReference type="ARBA" id="ARBA00022857"/>
    </source>
</evidence>
<organism evidence="5 6">
    <name type="scientific">Brevibacterium celere</name>
    <dbReference type="NCBI Taxonomy" id="225845"/>
    <lineage>
        <taxon>Bacteria</taxon>
        <taxon>Bacillati</taxon>
        <taxon>Actinomycetota</taxon>
        <taxon>Actinomycetes</taxon>
        <taxon>Micrococcales</taxon>
        <taxon>Brevibacteriaceae</taxon>
        <taxon>Brevibacterium</taxon>
    </lineage>
</organism>
<proteinExistence type="inferred from homology"/>
<accession>A0A366IN31</accession>
<dbReference type="InterPro" id="IPR016161">
    <property type="entry name" value="Ald_DH/histidinol_DH"/>
</dbReference>
<reference evidence="5 6" key="1">
    <citation type="submission" date="2018-06" db="EMBL/GenBank/DDBJ databases">
        <title>Freshwater and sediment microbial communities from various areas in North America, analyzing microbe dynamics in response to fracking.</title>
        <authorList>
            <person name="Lamendella R."/>
        </authorList>
    </citation>
    <scope>NUCLEOTIDE SEQUENCE [LARGE SCALE GENOMIC DNA]</scope>
    <source>
        <strain evidence="5 6">3b_TX</strain>
    </source>
</reference>
<keyword evidence="3" id="KW-0560">Oxidoreductase</keyword>